<evidence type="ECO:0000256" key="1">
    <source>
        <dbReference type="ARBA" id="ARBA00004123"/>
    </source>
</evidence>
<keyword evidence="5" id="KW-0507">mRNA processing</keyword>
<dbReference type="Pfam" id="PF15264">
    <property type="entry name" value="TSSC4"/>
    <property type="match status" value="1"/>
</dbReference>
<accession>A0A8T2PCT2</accession>
<proteinExistence type="inferred from homology"/>
<feature type="region of interest" description="Disordered" evidence="11">
    <location>
        <begin position="242"/>
        <end position="341"/>
    </location>
</feature>
<evidence type="ECO:0000256" key="4">
    <source>
        <dbReference type="ARBA" id="ARBA00022490"/>
    </source>
</evidence>
<evidence type="ECO:0000256" key="6">
    <source>
        <dbReference type="ARBA" id="ARBA00022728"/>
    </source>
</evidence>
<dbReference type="AlphaFoldDB" id="A0A8T2PCT2"/>
<reference evidence="12" key="1">
    <citation type="thesis" date="2021" institute="BYU ScholarsArchive" country="Provo, UT, USA">
        <title>Applications of and Algorithms for Genome Assembly and Genomic Analyses with an Emphasis on Marine Teleosts.</title>
        <authorList>
            <person name="Pickett B.D."/>
        </authorList>
    </citation>
    <scope>NUCLEOTIDE SEQUENCE</scope>
    <source>
        <strain evidence="12">HI-2016</strain>
    </source>
</reference>
<evidence type="ECO:0000256" key="8">
    <source>
        <dbReference type="ARBA" id="ARBA00023242"/>
    </source>
</evidence>
<evidence type="ECO:0000256" key="9">
    <source>
        <dbReference type="ARBA" id="ARBA00035304"/>
    </source>
</evidence>
<feature type="compositionally biased region" description="Basic and acidic residues" evidence="11">
    <location>
        <begin position="267"/>
        <end position="298"/>
    </location>
</feature>
<feature type="compositionally biased region" description="Basic and acidic residues" evidence="11">
    <location>
        <begin position="173"/>
        <end position="182"/>
    </location>
</feature>
<keyword evidence="6" id="KW-0747">Spliceosome</keyword>
<evidence type="ECO:0000256" key="11">
    <source>
        <dbReference type="SAM" id="MobiDB-lite"/>
    </source>
</evidence>
<dbReference type="PANTHER" id="PTHR13445:SF3">
    <property type="entry name" value="U5 SMALL NUCLEAR RIBONUCLEOPROTEIN TSSC4"/>
    <property type="match status" value="1"/>
</dbReference>
<keyword evidence="8" id="KW-0539">Nucleus</keyword>
<feature type="region of interest" description="Disordered" evidence="11">
    <location>
        <begin position="62"/>
        <end position="127"/>
    </location>
</feature>
<dbReference type="GO" id="GO:0006397">
    <property type="term" value="P:mRNA processing"/>
    <property type="evidence" value="ECO:0007669"/>
    <property type="project" value="UniProtKB-KW"/>
</dbReference>
<keyword evidence="7" id="KW-0508">mRNA splicing</keyword>
<dbReference type="GO" id="GO:0008380">
    <property type="term" value="P:RNA splicing"/>
    <property type="evidence" value="ECO:0007669"/>
    <property type="project" value="UniProtKB-KW"/>
</dbReference>
<dbReference type="GO" id="GO:0005737">
    <property type="term" value="C:cytoplasm"/>
    <property type="evidence" value="ECO:0007669"/>
    <property type="project" value="UniProtKB-SubCell"/>
</dbReference>
<evidence type="ECO:0000313" key="13">
    <source>
        <dbReference type="Proteomes" id="UP000824540"/>
    </source>
</evidence>
<evidence type="ECO:0000256" key="5">
    <source>
        <dbReference type="ARBA" id="ARBA00022664"/>
    </source>
</evidence>
<evidence type="ECO:0000256" key="10">
    <source>
        <dbReference type="ARBA" id="ARBA00045970"/>
    </source>
</evidence>
<gene>
    <name evidence="12" type="ORF">JZ751_006848</name>
</gene>
<dbReference type="GO" id="GO:0005681">
    <property type="term" value="C:spliceosomal complex"/>
    <property type="evidence" value="ECO:0007669"/>
    <property type="project" value="UniProtKB-KW"/>
</dbReference>
<comment type="subcellular location">
    <subcellularLocation>
        <location evidence="2">Cytoplasm</location>
    </subcellularLocation>
    <subcellularLocation>
        <location evidence="1">Nucleus</location>
    </subcellularLocation>
</comment>
<comment type="function">
    <text evidence="10">Protein associated with the U5 snRNP, during its maturation and its post-splicing recycling and which is required for spliceosomal tri-snRNP complex assembly in the nucleus. Has a molecular sequestering activity and transiently hinders SNRNP200 binding sites for constitutive splicing factors that intervene later during the assembly of the spliceosome and splicing. Together with its molecular sequestering activity, may also function as a molecular adapter and placeholder, coordinating the assembly of the U5 snRNP and its association with the U4/U6 di-snRNP.</text>
</comment>
<dbReference type="OrthoDB" id="1906282at2759"/>
<comment type="similarity">
    <text evidence="3">Belongs to the TSSC4 family.</text>
</comment>
<keyword evidence="4" id="KW-0963">Cytoplasm</keyword>
<dbReference type="EMBL" id="JAFBMS010000015">
    <property type="protein sequence ID" value="KAG9346537.1"/>
    <property type="molecule type" value="Genomic_DNA"/>
</dbReference>
<evidence type="ECO:0000256" key="7">
    <source>
        <dbReference type="ARBA" id="ARBA00023187"/>
    </source>
</evidence>
<sequence>MEEAGVDINSYKSSVLFELCSILTSTQSLVKELQALVALTDPESGKLPQSQANSNAALNKLANTDTTELSDTSSLSDSDSEDPIMCFDAEVENLSSSGEPSPDRDPLGPHVGSSSQEPSFQLKGGSAGFSTRSHSIFDCLESAAKKATPGLSDDNVIDGAFVRPMPPLLSMRKKEGKREATHKPLSSCVETPESPTHSVRWVKYSLEDVPETSSKQNSQVALQYIQSLQQQKKGPLAIDAKEPFIPAFNQDHSSSPDSKILFSKPKRPGEGQVTKDKTSECQKPEGARKKEVGLFHLDEADEETETNHPSTRLGKRKLVSEEGSRDDGQPPSAVGFNYSRK</sequence>
<dbReference type="PANTHER" id="PTHR13445">
    <property type="entry name" value="TUMOR SUPPRESSING SUBTRANSFERABLE CANDIDATE 4 TSSC4"/>
    <property type="match status" value="1"/>
</dbReference>
<comment type="caution">
    <text evidence="12">The sequence shown here is derived from an EMBL/GenBank/DDBJ whole genome shotgun (WGS) entry which is preliminary data.</text>
</comment>
<keyword evidence="13" id="KW-1185">Reference proteome</keyword>
<dbReference type="InterPro" id="IPR029338">
    <property type="entry name" value="TSSC4"/>
</dbReference>
<evidence type="ECO:0000256" key="3">
    <source>
        <dbReference type="ARBA" id="ARBA00010362"/>
    </source>
</evidence>
<feature type="non-terminal residue" evidence="12">
    <location>
        <position position="1"/>
    </location>
</feature>
<name>A0A8T2PCT2_9TELE</name>
<evidence type="ECO:0000256" key="2">
    <source>
        <dbReference type="ARBA" id="ARBA00004496"/>
    </source>
</evidence>
<organism evidence="12 13">
    <name type="scientific">Albula glossodonta</name>
    <name type="common">roundjaw bonefish</name>
    <dbReference type="NCBI Taxonomy" id="121402"/>
    <lineage>
        <taxon>Eukaryota</taxon>
        <taxon>Metazoa</taxon>
        <taxon>Chordata</taxon>
        <taxon>Craniata</taxon>
        <taxon>Vertebrata</taxon>
        <taxon>Euteleostomi</taxon>
        <taxon>Actinopterygii</taxon>
        <taxon>Neopterygii</taxon>
        <taxon>Teleostei</taxon>
        <taxon>Albuliformes</taxon>
        <taxon>Albulidae</taxon>
        <taxon>Albula</taxon>
    </lineage>
</organism>
<feature type="region of interest" description="Disordered" evidence="11">
    <location>
        <begin position="173"/>
        <end position="196"/>
    </location>
</feature>
<dbReference type="Proteomes" id="UP000824540">
    <property type="component" value="Unassembled WGS sequence"/>
</dbReference>
<feature type="compositionally biased region" description="Low complexity" evidence="11">
    <location>
        <begin position="62"/>
        <end position="77"/>
    </location>
</feature>
<protein>
    <recommendedName>
        <fullName evidence="9">U5 small nuclear ribonucleoprotein TSSC4</fullName>
    </recommendedName>
</protein>
<evidence type="ECO:0000313" key="12">
    <source>
        <dbReference type="EMBL" id="KAG9346537.1"/>
    </source>
</evidence>
<feature type="compositionally biased region" description="Basic and acidic residues" evidence="11">
    <location>
        <begin position="318"/>
        <end position="328"/>
    </location>
</feature>